<dbReference type="RefSeq" id="WP_322544159.1">
    <property type="nucleotide sequence ID" value="NZ_JAOBTT010000002.1"/>
</dbReference>
<evidence type="ECO:0008006" key="3">
    <source>
        <dbReference type="Google" id="ProtNLM"/>
    </source>
</evidence>
<organism evidence="1 2">
    <name type="scientific">Pantoea eucrina</name>
    <dbReference type="NCBI Taxonomy" id="472693"/>
    <lineage>
        <taxon>Bacteria</taxon>
        <taxon>Pseudomonadati</taxon>
        <taxon>Pseudomonadota</taxon>
        <taxon>Gammaproteobacteria</taxon>
        <taxon>Enterobacterales</taxon>
        <taxon>Erwiniaceae</taxon>
        <taxon>Pantoea</taxon>
    </lineage>
</organism>
<accession>A0ABU5LKP6</accession>
<dbReference type="Proteomes" id="UP001288620">
    <property type="component" value="Unassembled WGS sequence"/>
</dbReference>
<dbReference type="EMBL" id="JAOBTT010000002">
    <property type="protein sequence ID" value="MDZ7280270.1"/>
    <property type="molecule type" value="Genomic_DNA"/>
</dbReference>
<keyword evidence="2" id="KW-1185">Reference proteome</keyword>
<proteinExistence type="predicted"/>
<evidence type="ECO:0000313" key="1">
    <source>
        <dbReference type="EMBL" id="MDZ7280270.1"/>
    </source>
</evidence>
<evidence type="ECO:0000313" key="2">
    <source>
        <dbReference type="Proteomes" id="UP001288620"/>
    </source>
</evidence>
<sequence>MAADRLGEAALRRHHIGVKTKGVRFRGAHYVFRYSAGHYEVFLDEQRVMSLPTRHLLEAIAQFKQQL</sequence>
<reference evidence="2" key="1">
    <citation type="submission" date="2023-07" db="EMBL/GenBank/DDBJ databases">
        <title>Structural and functional analysis of rice phyllospheric bacteria for their antimicrobial properties and defense elicitation against blast disease.</title>
        <authorList>
            <person name="Sahu K.P."/>
            <person name="Asharani P."/>
            <person name="Kumar M."/>
            <person name="Reddy B."/>
            <person name="Kumar A."/>
        </authorList>
    </citation>
    <scope>NUCLEOTIDE SEQUENCE [LARGE SCALE GENOMIC DNA]</scope>
    <source>
        <strain evidence="2">OsEp_Plm_30P10</strain>
    </source>
</reference>
<protein>
    <recommendedName>
        <fullName evidence="3">Addiction module toxin RelE</fullName>
    </recommendedName>
</protein>
<name>A0ABU5LKP6_9GAMM</name>
<comment type="caution">
    <text evidence="1">The sequence shown here is derived from an EMBL/GenBank/DDBJ whole genome shotgun (WGS) entry which is preliminary data.</text>
</comment>
<gene>
    <name evidence="1" type="ORF">N4G40_18610</name>
</gene>